<dbReference type="InterPro" id="IPR011990">
    <property type="entry name" value="TPR-like_helical_dom_sf"/>
</dbReference>
<dbReference type="OrthoDB" id="421075at2759"/>
<reference evidence="4" key="1">
    <citation type="submission" date="2013-04" db="EMBL/GenBank/DDBJ databases">
        <authorList>
            <person name="Qu J."/>
            <person name="Murali S.C."/>
            <person name="Bandaranaike D."/>
            <person name="Bellair M."/>
            <person name="Blankenburg K."/>
            <person name="Chao H."/>
            <person name="Dinh H."/>
            <person name="Doddapaneni H."/>
            <person name="Downs B."/>
            <person name="Dugan-Rocha S."/>
            <person name="Elkadiri S."/>
            <person name="Gnanaolivu R.D."/>
            <person name="Hernandez B."/>
            <person name="Javaid M."/>
            <person name="Jayaseelan J.C."/>
            <person name="Lee S."/>
            <person name="Li M."/>
            <person name="Ming W."/>
            <person name="Munidasa M."/>
            <person name="Muniz J."/>
            <person name="Nguyen L."/>
            <person name="Ongeri F."/>
            <person name="Osuji N."/>
            <person name="Pu L.-L."/>
            <person name="Puazo M."/>
            <person name="Qu C."/>
            <person name="Quiroz J."/>
            <person name="Raj R."/>
            <person name="Weissenberger G."/>
            <person name="Xin Y."/>
            <person name="Zou X."/>
            <person name="Han Y."/>
            <person name="Richards S."/>
            <person name="Worley K."/>
            <person name="Muzny D."/>
            <person name="Gibbs R."/>
        </authorList>
    </citation>
    <scope>NUCLEOTIDE SEQUENCE</scope>
    <source>
        <strain evidence="4">Sampled in the wild</strain>
    </source>
</reference>
<accession>A0A8K0KTF1</accession>
<evidence type="ECO:0000256" key="2">
    <source>
        <dbReference type="ARBA" id="ARBA00022803"/>
    </source>
</evidence>
<dbReference type="SUPFAM" id="SSF48452">
    <property type="entry name" value="TPR-like"/>
    <property type="match status" value="1"/>
</dbReference>
<dbReference type="EMBL" id="KZ309250">
    <property type="protein sequence ID" value="KAG8237943.1"/>
    <property type="molecule type" value="Genomic_DNA"/>
</dbReference>
<dbReference type="GO" id="GO:0055087">
    <property type="term" value="C:Ski complex"/>
    <property type="evidence" value="ECO:0007669"/>
    <property type="project" value="InterPro"/>
</dbReference>
<dbReference type="PANTHER" id="PTHR15704:SF7">
    <property type="entry name" value="SUPERKILLER COMPLEX PROTEIN 3"/>
    <property type="match status" value="1"/>
</dbReference>
<feature type="repeat" description="TPR" evidence="3">
    <location>
        <begin position="94"/>
        <end position="127"/>
    </location>
</feature>
<proteinExistence type="predicted"/>
<organism evidence="4 5">
    <name type="scientific">Ladona fulva</name>
    <name type="common">Scarce chaser dragonfly</name>
    <name type="synonym">Libellula fulva</name>
    <dbReference type="NCBI Taxonomy" id="123851"/>
    <lineage>
        <taxon>Eukaryota</taxon>
        <taxon>Metazoa</taxon>
        <taxon>Ecdysozoa</taxon>
        <taxon>Arthropoda</taxon>
        <taxon>Hexapoda</taxon>
        <taxon>Insecta</taxon>
        <taxon>Pterygota</taxon>
        <taxon>Palaeoptera</taxon>
        <taxon>Odonata</taxon>
        <taxon>Epiprocta</taxon>
        <taxon>Anisoptera</taxon>
        <taxon>Libelluloidea</taxon>
        <taxon>Libellulidae</taxon>
        <taxon>Ladona</taxon>
    </lineage>
</organism>
<dbReference type="PANTHER" id="PTHR15704">
    <property type="entry name" value="SUPERKILLER 3 PROTEIN-RELATED"/>
    <property type="match status" value="1"/>
</dbReference>
<dbReference type="Pfam" id="PF13432">
    <property type="entry name" value="TPR_16"/>
    <property type="match status" value="1"/>
</dbReference>
<dbReference type="SMART" id="SM00028">
    <property type="entry name" value="TPR"/>
    <property type="match status" value="3"/>
</dbReference>
<dbReference type="AlphaFoldDB" id="A0A8K0KTF1"/>
<dbReference type="Pfam" id="PF13181">
    <property type="entry name" value="TPR_8"/>
    <property type="match status" value="1"/>
</dbReference>
<evidence type="ECO:0000313" key="4">
    <source>
        <dbReference type="EMBL" id="KAG8237943.1"/>
    </source>
</evidence>
<dbReference type="Proteomes" id="UP000792457">
    <property type="component" value="Unassembled WGS sequence"/>
</dbReference>
<dbReference type="InterPro" id="IPR039226">
    <property type="entry name" value="Ski3/TTC37"/>
</dbReference>
<comment type="caution">
    <text evidence="4">The sequence shown here is derived from an EMBL/GenBank/DDBJ whole genome shotgun (WGS) entry which is preliminary data.</text>
</comment>
<keyword evidence="2 3" id="KW-0802">TPR repeat</keyword>
<evidence type="ECO:0000313" key="5">
    <source>
        <dbReference type="Proteomes" id="UP000792457"/>
    </source>
</evidence>
<evidence type="ECO:0000256" key="1">
    <source>
        <dbReference type="ARBA" id="ARBA00022737"/>
    </source>
</evidence>
<dbReference type="PROSITE" id="PS50005">
    <property type="entry name" value="TPR"/>
    <property type="match status" value="1"/>
</dbReference>
<keyword evidence="1" id="KW-0677">Repeat</keyword>
<reference evidence="4" key="2">
    <citation type="submission" date="2017-10" db="EMBL/GenBank/DDBJ databases">
        <title>Ladona fulva Genome sequencing and assembly.</title>
        <authorList>
            <person name="Murali S."/>
            <person name="Richards S."/>
            <person name="Bandaranaike D."/>
            <person name="Bellair M."/>
            <person name="Blankenburg K."/>
            <person name="Chao H."/>
            <person name="Dinh H."/>
            <person name="Doddapaneni H."/>
            <person name="Dugan-Rocha S."/>
            <person name="Elkadiri S."/>
            <person name="Gnanaolivu R."/>
            <person name="Hernandez B."/>
            <person name="Skinner E."/>
            <person name="Javaid M."/>
            <person name="Lee S."/>
            <person name="Li M."/>
            <person name="Ming W."/>
            <person name="Munidasa M."/>
            <person name="Muniz J."/>
            <person name="Nguyen L."/>
            <person name="Hughes D."/>
            <person name="Osuji N."/>
            <person name="Pu L.-L."/>
            <person name="Puazo M."/>
            <person name="Qu C."/>
            <person name="Quiroz J."/>
            <person name="Raj R."/>
            <person name="Weissenberger G."/>
            <person name="Xin Y."/>
            <person name="Zou X."/>
            <person name="Han Y."/>
            <person name="Worley K."/>
            <person name="Muzny D."/>
            <person name="Gibbs R."/>
        </authorList>
    </citation>
    <scope>NUCLEOTIDE SEQUENCE</scope>
    <source>
        <strain evidence="4">Sampled in the wild</strain>
    </source>
</reference>
<sequence>MFQAAKLDPTSCTPFVFLGKLYYGIFRDKEKARRCFQKAFQLNPHSVEAGQGLSDTYRALGHMCVKARSSSLSNGDSSLRKISILCSCAGTSAKWAWLRLGLHHLEQDNPNEAIKCLQSAIRSDPTDRHCWESLADAYLARGSFLTALKSYQRVTELDSSAVYPSFQIASIKHKLNCRKVMLF</sequence>
<protein>
    <recommendedName>
        <fullName evidence="6">Tetratricopeptide repeat protein 37</fullName>
    </recommendedName>
</protein>
<keyword evidence="5" id="KW-1185">Reference proteome</keyword>
<evidence type="ECO:0008006" key="6">
    <source>
        <dbReference type="Google" id="ProtNLM"/>
    </source>
</evidence>
<dbReference type="Gene3D" id="1.25.40.10">
    <property type="entry name" value="Tetratricopeptide repeat domain"/>
    <property type="match status" value="2"/>
</dbReference>
<dbReference type="InterPro" id="IPR019734">
    <property type="entry name" value="TPR_rpt"/>
</dbReference>
<dbReference type="GO" id="GO:0006401">
    <property type="term" value="P:RNA catabolic process"/>
    <property type="evidence" value="ECO:0007669"/>
    <property type="project" value="InterPro"/>
</dbReference>
<name>A0A8K0KTF1_LADFU</name>
<gene>
    <name evidence="4" type="ORF">J437_LFUL017317</name>
</gene>
<evidence type="ECO:0000256" key="3">
    <source>
        <dbReference type="PROSITE-ProRule" id="PRU00339"/>
    </source>
</evidence>